<proteinExistence type="predicted"/>
<name>A0ABW2ZTM0_9MICO</name>
<gene>
    <name evidence="2" type="ORF">ACFQZV_11560</name>
</gene>
<feature type="signal peptide" evidence="1">
    <location>
        <begin position="1"/>
        <end position="19"/>
    </location>
</feature>
<evidence type="ECO:0000313" key="3">
    <source>
        <dbReference type="Proteomes" id="UP001597042"/>
    </source>
</evidence>
<reference evidence="3" key="1">
    <citation type="journal article" date="2019" name="Int. J. Syst. Evol. Microbiol.">
        <title>The Global Catalogue of Microorganisms (GCM) 10K type strain sequencing project: providing services to taxonomists for standard genome sequencing and annotation.</title>
        <authorList>
            <consortium name="The Broad Institute Genomics Platform"/>
            <consortium name="The Broad Institute Genome Sequencing Center for Infectious Disease"/>
            <person name="Wu L."/>
            <person name="Ma J."/>
        </authorList>
    </citation>
    <scope>NUCLEOTIDE SEQUENCE [LARGE SCALE GENOMIC DNA]</scope>
    <source>
        <strain evidence="3">CCUG 50754</strain>
    </source>
</reference>
<comment type="caution">
    <text evidence="2">The sequence shown here is derived from an EMBL/GenBank/DDBJ whole genome shotgun (WGS) entry which is preliminary data.</text>
</comment>
<protein>
    <recommendedName>
        <fullName evidence="4">DUF3558 domain-containing protein</fullName>
    </recommendedName>
</protein>
<evidence type="ECO:0000256" key="1">
    <source>
        <dbReference type="SAM" id="SignalP"/>
    </source>
</evidence>
<evidence type="ECO:0000313" key="2">
    <source>
        <dbReference type="EMBL" id="MFD0781928.1"/>
    </source>
</evidence>
<dbReference type="RefSeq" id="WP_378749667.1">
    <property type="nucleotide sequence ID" value="NZ_JBHSSV010000001.1"/>
</dbReference>
<keyword evidence="1" id="KW-0732">Signal</keyword>
<sequence>MSVATGRTAVRGSFVLALAAVTAVATGCLPEPEPGATPTTTDAVATATATPTMTPTPAPEDSFAFPADCTAVYTPEMLATLEADVPPLNDPGTTMASTEVVAAIEILTGAEQTIRCSWGPPSERGMATNVTVVTPAQSQTIADALVNEGFSTEDLDGGALHRIEREMLTLDDDIVTLGETHYLRDDVWVSTRWIDVNPDGYTQAIVASLWD</sequence>
<accession>A0ABW2ZTM0</accession>
<dbReference type="PROSITE" id="PS51257">
    <property type="entry name" value="PROKAR_LIPOPROTEIN"/>
    <property type="match status" value="1"/>
</dbReference>
<organism evidence="2 3">
    <name type="scientific">Microbacterium koreense</name>
    <dbReference type="NCBI Taxonomy" id="323761"/>
    <lineage>
        <taxon>Bacteria</taxon>
        <taxon>Bacillati</taxon>
        <taxon>Actinomycetota</taxon>
        <taxon>Actinomycetes</taxon>
        <taxon>Micrococcales</taxon>
        <taxon>Microbacteriaceae</taxon>
        <taxon>Microbacterium</taxon>
    </lineage>
</organism>
<evidence type="ECO:0008006" key="4">
    <source>
        <dbReference type="Google" id="ProtNLM"/>
    </source>
</evidence>
<dbReference type="Proteomes" id="UP001597042">
    <property type="component" value="Unassembled WGS sequence"/>
</dbReference>
<keyword evidence="3" id="KW-1185">Reference proteome</keyword>
<dbReference type="EMBL" id="JBHTIM010000001">
    <property type="protein sequence ID" value="MFD0781928.1"/>
    <property type="molecule type" value="Genomic_DNA"/>
</dbReference>
<feature type="chain" id="PRO_5046911831" description="DUF3558 domain-containing protein" evidence="1">
    <location>
        <begin position="20"/>
        <end position="211"/>
    </location>
</feature>